<dbReference type="GeneID" id="37024541"/>
<dbReference type="PANTHER" id="PTHR14237:SF80">
    <property type="entry name" value="MOLYBDENUM COFACTOR SULFURASE"/>
    <property type="match status" value="1"/>
</dbReference>
<dbReference type="Pfam" id="PF03473">
    <property type="entry name" value="MOSC"/>
    <property type="match status" value="1"/>
</dbReference>
<dbReference type="Proteomes" id="UP000245771">
    <property type="component" value="Unassembled WGS sequence"/>
</dbReference>
<evidence type="ECO:0000313" key="5">
    <source>
        <dbReference type="Proteomes" id="UP000245771"/>
    </source>
</evidence>
<dbReference type="STRING" id="1280837.A0A316VGU0"/>
<dbReference type="GO" id="GO:0030151">
    <property type="term" value="F:molybdenum ion binding"/>
    <property type="evidence" value="ECO:0007669"/>
    <property type="project" value="InterPro"/>
</dbReference>
<dbReference type="InterPro" id="IPR005302">
    <property type="entry name" value="MoCF_Sase_C"/>
</dbReference>
<dbReference type="EMBL" id="KZ819602">
    <property type="protein sequence ID" value="PWN36812.1"/>
    <property type="molecule type" value="Genomic_DNA"/>
</dbReference>
<dbReference type="InterPro" id="IPR005303">
    <property type="entry name" value="MOCOS_middle"/>
</dbReference>
<keyword evidence="5" id="KW-1185">Reference proteome</keyword>
<dbReference type="Gene3D" id="3.40.640.10">
    <property type="entry name" value="Type I PLP-dependent aspartate aminotransferase-like (Major domain)"/>
    <property type="match status" value="1"/>
</dbReference>
<dbReference type="InterPro" id="IPR000192">
    <property type="entry name" value="Aminotrans_V_dom"/>
</dbReference>
<dbReference type="PANTHER" id="PTHR14237">
    <property type="entry name" value="MOLYBDOPTERIN COFACTOR SULFURASE MOSC"/>
    <property type="match status" value="1"/>
</dbReference>
<dbReference type="InterPro" id="IPR015422">
    <property type="entry name" value="PyrdxlP-dep_Trfase_small"/>
</dbReference>
<feature type="region of interest" description="Disordered" evidence="2">
    <location>
        <begin position="52"/>
        <end position="73"/>
    </location>
</feature>
<dbReference type="SUPFAM" id="SSF141673">
    <property type="entry name" value="MOSC N-terminal domain-like"/>
    <property type="match status" value="1"/>
</dbReference>
<dbReference type="PROSITE" id="PS51340">
    <property type="entry name" value="MOSC"/>
    <property type="match status" value="1"/>
</dbReference>
<dbReference type="SUPFAM" id="SSF53383">
    <property type="entry name" value="PLP-dependent transferases"/>
    <property type="match status" value="1"/>
</dbReference>
<reference evidence="4 5" key="1">
    <citation type="journal article" date="2018" name="Mol. Biol. Evol.">
        <title>Broad Genomic Sampling Reveals a Smut Pathogenic Ancestry of the Fungal Clade Ustilaginomycotina.</title>
        <authorList>
            <person name="Kijpornyongpan T."/>
            <person name="Mondo S.J."/>
            <person name="Barry K."/>
            <person name="Sandor L."/>
            <person name="Lee J."/>
            <person name="Lipzen A."/>
            <person name="Pangilinan J."/>
            <person name="LaButti K."/>
            <person name="Hainaut M."/>
            <person name="Henrissat B."/>
            <person name="Grigoriev I.V."/>
            <person name="Spatafora J.W."/>
            <person name="Aime M.C."/>
        </authorList>
    </citation>
    <scope>NUCLEOTIDE SEQUENCE [LARGE SCALE GENOMIC DNA]</scope>
    <source>
        <strain evidence="4 5">MCA 3882</strain>
    </source>
</reference>
<keyword evidence="4" id="KW-0808">Transferase</keyword>
<evidence type="ECO:0000256" key="1">
    <source>
        <dbReference type="ARBA" id="ARBA00023150"/>
    </source>
</evidence>
<dbReference type="OrthoDB" id="10264306at2759"/>
<evidence type="ECO:0000259" key="3">
    <source>
        <dbReference type="PROSITE" id="PS51340"/>
    </source>
</evidence>
<accession>A0A316VGU0</accession>
<organism evidence="4 5">
    <name type="scientific">Meira miltonrushii</name>
    <dbReference type="NCBI Taxonomy" id="1280837"/>
    <lineage>
        <taxon>Eukaryota</taxon>
        <taxon>Fungi</taxon>
        <taxon>Dikarya</taxon>
        <taxon>Basidiomycota</taxon>
        <taxon>Ustilaginomycotina</taxon>
        <taxon>Exobasidiomycetes</taxon>
        <taxon>Exobasidiales</taxon>
        <taxon>Brachybasidiaceae</taxon>
        <taxon>Meira</taxon>
    </lineage>
</organism>
<dbReference type="GO" id="GO:0006777">
    <property type="term" value="P:Mo-molybdopterin cofactor biosynthetic process"/>
    <property type="evidence" value="ECO:0007669"/>
    <property type="project" value="UniProtKB-KW"/>
</dbReference>
<evidence type="ECO:0000256" key="2">
    <source>
        <dbReference type="SAM" id="MobiDB-lite"/>
    </source>
</evidence>
<dbReference type="Pfam" id="PF00266">
    <property type="entry name" value="Aminotran_5"/>
    <property type="match status" value="1"/>
</dbReference>
<feature type="domain" description="MOSC" evidence="3">
    <location>
        <begin position="696"/>
        <end position="870"/>
    </location>
</feature>
<sequence>MMTDNDRASTSYGHQIERIRESQLPHWRGSLHLDATASAPVPRCVLNAVHANQLESTPPSNPHSNSPSGRKTRQEIDNVRKLICNEFFGVQRKAGIITDGKGQDAGWEVVFNSGTTAGLQLIARSFDFGKYGRFAYLDQSHSSLYGLRDIVQVERQSGAYGVDALREEEVLDWVRDSASSTGQSLLALPLQCNATGKRYHRLLSRILKTRDGIEQKTGERKVFILLDAASYLSPSSRMKLREDDNHEVDFICFSFIKILGYPSGLGATLIQRASAFALTGKSYYGGGTLEASTSRMQWRQPMRELHESLEDGTLNIHGILAVPPALSAIRSEGVLGCWEKASEYVDHLTGYLWNSLKSLKHADGSPICEIYSAEPEEWKECNMLSQGPCILFNVLRAQGTHKDKTLSEYRIDPSEVDRLACLDDIHIRSGRMCNVGAITASLGIKEDDVVALWNQGIGCGNIQHSNNASTLRTDDPCEYARLAALVNGAIRVSISAYNTTADIDKFVAFLEKYFYCGEIEDEEDLFVECQGSVDIDDNKSDIAFTDDNSDESHPQSKTSSCQTSIYDNANDCLLQKMFICPIKSCAAQEITGPWKVTDTGLSYDRDFCIVDLSNGKVLSQKRVTSMARIRPQVCIERGTLEIGFYAEDGKELQKSLTVPLTITDTDPSLSDSTNGERQFDMCGTSLHPRLIMDEDVRLAFSDFLGLDCTLARSPLSHRSADGIPIKLSNESPFLMITTESVAQICQWMKEDGKAEVDFDKVASAFRANFIISQQESGEEGFYEDAMTKIRIGQHQFTVIGPCRRCEMIALDPLTGNKTPQVMSAVAKHRRCKESGPYKSKLLFGQHLIRHSATISTVSDLIKPGMRVVAEAN</sequence>
<dbReference type="GO" id="GO:0016740">
    <property type="term" value="F:transferase activity"/>
    <property type="evidence" value="ECO:0007669"/>
    <property type="project" value="UniProtKB-KW"/>
</dbReference>
<name>A0A316VGU0_9BASI</name>
<keyword evidence="1" id="KW-0501">Molybdenum cofactor biosynthesis</keyword>
<evidence type="ECO:0000313" key="4">
    <source>
        <dbReference type="EMBL" id="PWN36812.1"/>
    </source>
</evidence>
<dbReference type="AlphaFoldDB" id="A0A316VGU0"/>
<protein>
    <submittedName>
        <fullName evidence="4">PLP-dependent transferase</fullName>
    </submittedName>
</protein>
<gene>
    <name evidence="4" type="ORF">FA14DRAFT_7209</name>
</gene>
<dbReference type="InterPro" id="IPR015421">
    <property type="entry name" value="PyrdxlP-dep_Trfase_major"/>
</dbReference>
<dbReference type="GO" id="GO:0030170">
    <property type="term" value="F:pyridoxal phosphate binding"/>
    <property type="evidence" value="ECO:0007669"/>
    <property type="project" value="InterPro"/>
</dbReference>
<dbReference type="Gene3D" id="3.90.1150.10">
    <property type="entry name" value="Aspartate Aminotransferase, domain 1"/>
    <property type="match status" value="1"/>
</dbReference>
<dbReference type="Pfam" id="PF03476">
    <property type="entry name" value="MOSC_N"/>
    <property type="match status" value="1"/>
</dbReference>
<proteinExistence type="predicted"/>
<dbReference type="InterPro" id="IPR015424">
    <property type="entry name" value="PyrdxlP-dep_Trfase"/>
</dbReference>
<dbReference type="RefSeq" id="XP_025357114.1">
    <property type="nucleotide sequence ID" value="XM_025502760.1"/>
</dbReference>
<dbReference type="InParanoid" id="A0A316VGU0"/>